<dbReference type="SUPFAM" id="SSF53335">
    <property type="entry name" value="S-adenosyl-L-methionine-dependent methyltransferases"/>
    <property type="match status" value="1"/>
</dbReference>
<dbReference type="GO" id="GO:0032259">
    <property type="term" value="P:methylation"/>
    <property type="evidence" value="ECO:0007669"/>
    <property type="project" value="UniProtKB-KW"/>
</dbReference>
<name>A0A9P8VPI5_9HYPO</name>
<organism evidence="3 4">
    <name type="scientific">Thelonectria olida</name>
    <dbReference type="NCBI Taxonomy" id="1576542"/>
    <lineage>
        <taxon>Eukaryota</taxon>
        <taxon>Fungi</taxon>
        <taxon>Dikarya</taxon>
        <taxon>Ascomycota</taxon>
        <taxon>Pezizomycotina</taxon>
        <taxon>Sordariomycetes</taxon>
        <taxon>Hypocreomycetidae</taxon>
        <taxon>Hypocreales</taxon>
        <taxon>Nectriaceae</taxon>
        <taxon>Thelonectria</taxon>
    </lineage>
</organism>
<feature type="region of interest" description="Disordered" evidence="2">
    <location>
        <begin position="1"/>
        <end position="46"/>
    </location>
</feature>
<comment type="caution">
    <text evidence="3">The sequence shown here is derived from an EMBL/GenBank/DDBJ whole genome shotgun (WGS) entry which is preliminary data.</text>
</comment>
<feature type="compositionally biased region" description="Acidic residues" evidence="2">
    <location>
        <begin position="22"/>
        <end position="34"/>
    </location>
</feature>
<dbReference type="AlphaFoldDB" id="A0A9P8VPI5"/>
<keyword evidence="4" id="KW-1185">Reference proteome</keyword>
<dbReference type="GO" id="GO:0008168">
    <property type="term" value="F:methyltransferase activity"/>
    <property type="evidence" value="ECO:0007669"/>
    <property type="project" value="UniProtKB-KW"/>
</dbReference>
<keyword evidence="3" id="KW-0808">Transferase</keyword>
<dbReference type="PANTHER" id="PTHR43591:SF10">
    <property type="entry name" value="ABC TRANSMEMBRANE TYPE-1 DOMAIN-CONTAINING PROTEIN-RELATED"/>
    <property type="match status" value="1"/>
</dbReference>
<dbReference type="CDD" id="cd02440">
    <property type="entry name" value="AdoMet_MTases"/>
    <property type="match status" value="1"/>
</dbReference>
<gene>
    <name evidence="3" type="ORF">B0T10DRAFT_502285</name>
</gene>
<dbReference type="EMBL" id="JAGPYM010000096">
    <property type="protein sequence ID" value="KAH6867591.1"/>
    <property type="molecule type" value="Genomic_DNA"/>
</dbReference>
<proteinExistence type="inferred from homology"/>
<sequence>MPGSSPRQQEPASPPNPREQVIEADDDEVPEQGDSDSAFGHDAESSTASITSSILHYRTLHGRTYHCERGNAQYWGSNDEAQSDTMDIAHHMFTLAQGGKLHLAPIDSKIQKALDVGCGTGMWAIDFADEHPGCEVIGTDVSPIQPSWVPPNLKFEIEDCTQDWTFAADSFDYVYMRYLDGCIPDWKEQFKQAFRVLKPGGYLESFEASPNIESDDGTVAPGSPLNRWGDIFYEAGRKSGRTFTVIEEGLQRKCMEEAGFVDLQEWDFKCPMSPWPKDPELREVGLYGEVFSTQDTEGFVLFVANMLGWSIEEVHVFIKTVRRDIRNRRIHPYFRLKVVWGCKPEEALAV</sequence>
<keyword evidence="3" id="KW-0489">Methyltransferase</keyword>
<evidence type="ECO:0000313" key="3">
    <source>
        <dbReference type="EMBL" id="KAH6867591.1"/>
    </source>
</evidence>
<accession>A0A9P8VPI5</accession>
<dbReference type="PANTHER" id="PTHR43591">
    <property type="entry name" value="METHYLTRANSFERASE"/>
    <property type="match status" value="1"/>
</dbReference>
<reference evidence="3 4" key="1">
    <citation type="journal article" date="2021" name="Nat. Commun.">
        <title>Genetic determinants of endophytism in the Arabidopsis root mycobiome.</title>
        <authorList>
            <person name="Mesny F."/>
            <person name="Miyauchi S."/>
            <person name="Thiergart T."/>
            <person name="Pickel B."/>
            <person name="Atanasova L."/>
            <person name="Karlsson M."/>
            <person name="Huettel B."/>
            <person name="Barry K.W."/>
            <person name="Haridas S."/>
            <person name="Chen C."/>
            <person name="Bauer D."/>
            <person name="Andreopoulos W."/>
            <person name="Pangilinan J."/>
            <person name="LaButti K."/>
            <person name="Riley R."/>
            <person name="Lipzen A."/>
            <person name="Clum A."/>
            <person name="Drula E."/>
            <person name="Henrissat B."/>
            <person name="Kohler A."/>
            <person name="Grigoriev I.V."/>
            <person name="Martin F.M."/>
            <person name="Hacquard S."/>
        </authorList>
    </citation>
    <scope>NUCLEOTIDE SEQUENCE [LARGE SCALE GENOMIC DNA]</scope>
    <source>
        <strain evidence="3 4">MPI-CAGE-CH-0241</strain>
    </source>
</reference>
<protein>
    <submittedName>
        <fullName evidence="3">S-adenosyl-L-methionine-dependent methyltransferase</fullName>
    </submittedName>
</protein>
<dbReference type="OrthoDB" id="2013972at2759"/>
<dbReference type="InterPro" id="IPR029063">
    <property type="entry name" value="SAM-dependent_MTases_sf"/>
</dbReference>
<comment type="similarity">
    <text evidence="1">Belongs to the methyltransferase superfamily. LaeA methyltransferase family.</text>
</comment>
<dbReference type="Pfam" id="PF13489">
    <property type="entry name" value="Methyltransf_23"/>
    <property type="match status" value="1"/>
</dbReference>
<feature type="compositionally biased region" description="Polar residues" evidence="2">
    <location>
        <begin position="1"/>
        <end position="11"/>
    </location>
</feature>
<evidence type="ECO:0000256" key="2">
    <source>
        <dbReference type="SAM" id="MobiDB-lite"/>
    </source>
</evidence>
<evidence type="ECO:0000256" key="1">
    <source>
        <dbReference type="ARBA" id="ARBA00038158"/>
    </source>
</evidence>
<dbReference type="Gene3D" id="3.40.50.150">
    <property type="entry name" value="Vaccinia Virus protein VP39"/>
    <property type="match status" value="1"/>
</dbReference>
<evidence type="ECO:0000313" key="4">
    <source>
        <dbReference type="Proteomes" id="UP000777438"/>
    </source>
</evidence>
<dbReference type="Proteomes" id="UP000777438">
    <property type="component" value="Unassembled WGS sequence"/>
</dbReference>